<name>A0ABZ1TDN8_STRVG</name>
<dbReference type="EMBL" id="CP108090">
    <property type="protein sequence ID" value="WUQ13545.1"/>
    <property type="molecule type" value="Genomic_DNA"/>
</dbReference>
<sequence length="162" mass="17384">MGFDEEWGRLRAAATERADTGTPPAPAEPVREPDQAGEVDVEAAREAVLERLADFRSRVVLVPLDDRGGLWTAELGGLDWICAFSEPATLARFADARGEAEREWPYRRIVGARLLDEVIPALDFPCGVALDAAGPDGIVLPPVRGLVPDGAALDGDGREEQV</sequence>
<accession>A0ABZ1TDN8</accession>
<dbReference type="Proteomes" id="UP001432039">
    <property type="component" value="Chromosome"/>
</dbReference>
<keyword evidence="3" id="KW-1185">Reference proteome</keyword>
<protein>
    <recommendedName>
        <fullName evidence="4">SseB protein N-terminal domain-containing protein</fullName>
    </recommendedName>
</protein>
<feature type="compositionally biased region" description="Basic and acidic residues" evidence="1">
    <location>
        <begin position="1"/>
        <end position="19"/>
    </location>
</feature>
<evidence type="ECO:0000313" key="2">
    <source>
        <dbReference type="EMBL" id="WUQ13545.1"/>
    </source>
</evidence>
<gene>
    <name evidence="2" type="ORF">OG517_20040</name>
</gene>
<reference evidence="2" key="1">
    <citation type="submission" date="2022-10" db="EMBL/GenBank/DDBJ databases">
        <title>The complete genomes of actinobacterial strains from the NBC collection.</title>
        <authorList>
            <person name="Joergensen T.S."/>
            <person name="Alvarez Arevalo M."/>
            <person name="Sterndorff E.B."/>
            <person name="Faurdal D."/>
            <person name="Vuksanovic O."/>
            <person name="Mourched A.-S."/>
            <person name="Charusanti P."/>
            <person name="Shaw S."/>
            <person name="Blin K."/>
            <person name="Weber T."/>
        </authorList>
    </citation>
    <scope>NUCLEOTIDE SEQUENCE</scope>
    <source>
        <strain evidence="2">NBC_00248</strain>
    </source>
</reference>
<evidence type="ECO:0008006" key="4">
    <source>
        <dbReference type="Google" id="ProtNLM"/>
    </source>
</evidence>
<proteinExistence type="predicted"/>
<evidence type="ECO:0000313" key="3">
    <source>
        <dbReference type="Proteomes" id="UP001432039"/>
    </source>
</evidence>
<dbReference type="RefSeq" id="WP_328962495.1">
    <property type="nucleotide sequence ID" value="NZ_CP108090.1"/>
</dbReference>
<feature type="region of interest" description="Disordered" evidence="1">
    <location>
        <begin position="1"/>
        <end position="38"/>
    </location>
</feature>
<evidence type="ECO:0000256" key="1">
    <source>
        <dbReference type="SAM" id="MobiDB-lite"/>
    </source>
</evidence>
<organism evidence="2 3">
    <name type="scientific">Streptomyces virginiae</name>
    <name type="common">Streptomyces cinnamonensis</name>
    <dbReference type="NCBI Taxonomy" id="1961"/>
    <lineage>
        <taxon>Bacteria</taxon>
        <taxon>Bacillati</taxon>
        <taxon>Actinomycetota</taxon>
        <taxon>Actinomycetes</taxon>
        <taxon>Kitasatosporales</taxon>
        <taxon>Streptomycetaceae</taxon>
        <taxon>Streptomyces</taxon>
    </lineage>
</organism>